<dbReference type="Pfam" id="PF12833">
    <property type="entry name" value="HTH_18"/>
    <property type="match status" value="1"/>
</dbReference>
<dbReference type="GO" id="GO:0043565">
    <property type="term" value="F:sequence-specific DNA binding"/>
    <property type="evidence" value="ECO:0007669"/>
    <property type="project" value="InterPro"/>
</dbReference>
<dbReference type="Gene3D" id="1.10.10.60">
    <property type="entry name" value="Homeodomain-like"/>
    <property type="match status" value="1"/>
</dbReference>
<dbReference type="InterPro" id="IPR052158">
    <property type="entry name" value="INH-QAR"/>
</dbReference>
<dbReference type="InterPro" id="IPR002818">
    <property type="entry name" value="DJ-1/PfpI"/>
</dbReference>
<evidence type="ECO:0000313" key="6">
    <source>
        <dbReference type="Proteomes" id="UP000551563"/>
    </source>
</evidence>
<dbReference type="SUPFAM" id="SSF46689">
    <property type="entry name" value="Homeodomain-like"/>
    <property type="match status" value="1"/>
</dbReference>
<evidence type="ECO:0000259" key="4">
    <source>
        <dbReference type="PROSITE" id="PS01124"/>
    </source>
</evidence>
<dbReference type="PROSITE" id="PS01124">
    <property type="entry name" value="HTH_ARAC_FAMILY_2"/>
    <property type="match status" value="1"/>
</dbReference>
<organism evidence="5 6">
    <name type="scientific">Brucella intermedia</name>
    <dbReference type="NCBI Taxonomy" id="94625"/>
    <lineage>
        <taxon>Bacteria</taxon>
        <taxon>Pseudomonadati</taxon>
        <taxon>Pseudomonadota</taxon>
        <taxon>Alphaproteobacteria</taxon>
        <taxon>Hyphomicrobiales</taxon>
        <taxon>Brucellaceae</taxon>
        <taxon>Brucella/Ochrobactrum group</taxon>
        <taxon>Brucella</taxon>
    </lineage>
</organism>
<dbReference type="InterPro" id="IPR018062">
    <property type="entry name" value="HTH_AraC-typ_CS"/>
</dbReference>
<dbReference type="Proteomes" id="UP000551563">
    <property type="component" value="Unassembled WGS sequence"/>
</dbReference>
<dbReference type="CDD" id="cd03136">
    <property type="entry name" value="GATase1_AraC_ArgR_like"/>
    <property type="match status" value="1"/>
</dbReference>
<reference evidence="5 6" key="1">
    <citation type="journal article" date="2020" name="Biotechnol. Biofuels">
        <title>New insights from the biogas microbiome by comprehensive genome-resolved metagenomics of nearly 1600 species originating from multiple anaerobic digesters.</title>
        <authorList>
            <person name="Campanaro S."/>
            <person name="Treu L."/>
            <person name="Rodriguez-R L.M."/>
            <person name="Kovalovszki A."/>
            <person name="Ziels R.M."/>
            <person name="Maus I."/>
            <person name="Zhu X."/>
            <person name="Kougias P.G."/>
            <person name="Basile A."/>
            <person name="Luo G."/>
            <person name="Schluter A."/>
            <person name="Konstantinidis K.T."/>
            <person name="Angelidaki I."/>
        </authorList>
    </citation>
    <scope>NUCLEOTIDE SEQUENCE [LARGE SCALE GENOMIC DNA]</scope>
    <source>
        <strain evidence="5">AS04akNAM_66</strain>
    </source>
</reference>
<dbReference type="PROSITE" id="PS00041">
    <property type="entry name" value="HTH_ARAC_FAMILY_1"/>
    <property type="match status" value="1"/>
</dbReference>
<evidence type="ECO:0000256" key="3">
    <source>
        <dbReference type="ARBA" id="ARBA00023163"/>
    </source>
</evidence>
<dbReference type="SMART" id="SM00342">
    <property type="entry name" value="HTH_ARAC"/>
    <property type="match status" value="1"/>
</dbReference>
<dbReference type="Gene3D" id="3.40.50.880">
    <property type="match status" value="1"/>
</dbReference>
<protein>
    <submittedName>
        <fullName evidence="5">GlxA family transcriptional regulator</fullName>
    </submittedName>
</protein>
<dbReference type="Pfam" id="PF01965">
    <property type="entry name" value="DJ-1_PfpI"/>
    <property type="match status" value="1"/>
</dbReference>
<dbReference type="AlphaFoldDB" id="A0A7V6TZJ9"/>
<dbReference type="GO" id="GO:0003700">
    <property type="term" value="F:DNA-binding transcription factor activity"/>
    <property type="evidence" value="ECO:0007669"/>
    <property type="project" value="InterPro"/>
</dbReference>
<keyword evidence="2" id="KW-0238">DNA-binding</keyword>
<keyword evidence="1" id="KW-0805">Transcription regulation</keyword>
<keyword evidence="3" id="KW-0804">Transcription</keyword>
<dbReference type="InterPro" id="IPR029062">
    <property type="entry name" value="Class_I_gatase-like"/>
</dbReference>
<dbReference type="InterPro" id="IPR018060">
    <property type="entry name" value="HTH_AraC"/>
</dbReference>
<dbReference type="EMBL" id="DUMN01000306">
    <property type="protein sequence ID" value="HHV68031.1"/>
    <property type="molecule type" value="Genomic_DNA"/>
</dbReference>
<dbReference type="SUPFAM" id="SSF52317">
    <property type="entry name" value="Class I glutamine amidotransferase-like"/>
    <property type="match status" value="1"/>
</dbReference>
<feature type="domain" description="HTH araC/xylS-type" evidence="4">
    <location>
        <begin position="218"/>
        <end position="316"/>
    </location>
</feature>
<dbReference type="InterPro" id="IPR020449">
    <property type="entry name" value="Tscrpt_reg_AraC-type_HTH"/>
</dbReference>
<dbReference type="PANTHER" id="PTHR43130">
    <property type="entry name" value="ARAC-FAMILY TRANSCRIPTIONAL REGULATOR"/>
    <property type="match status" value="1"/>
</dbReference>
<evidence type="ECO:0000313" key="5">
    <source>
        <dbReference type="EMBL" id="HHV68031.1"/>
    </source>
</evidence>
<comment type="caution">
    <text evidence="5">The sequence shown here is derived from an EMBL/GenBank/DDBJ whole genome shotgun (WGS) entry which is preliminary data.</text>
</comment>
<dbReference type="InterPro" id="IPR009057">
    <property type="entry name" value="Homeodomain-like_sf"/>
</dbReference>
<evidence type="ECO:0000256" key="2">
    <source>
        <dbReference type="ARBA" id="ARBA00023125"/>
    </source>
</evidence>
<sequence length="323" mass="36026">MALRFGFLLVRDFTLSPMSLFIDTLRLAGDNGDRSRRGQFDWQIIGEKGLPIRSSCGVEILPTISITEPESYDHIVVVGGLLNAKHGLTSDKEAFLLTAAQRKIPLTALCTGSFLLARHGLLDSYRTCVSWFHIKDFRDIFPHIRAQADTLFAIDRDRATCAGGAGAADLASTFVSNHLGDKAAQKAAKILIFDRIRTGQDVQPGGDLFPNASSRHVKRALLLMESYMQDKMSVFDIACQLGMTRRQLERLFLAEVQMGPKAAYLLLRLRYARTLLRTSDLLLGEVAYRCGFLSAGHFSRVFRQYEGVPPSEARKRDLVFPRA</sequence>
<evidence type="ECO:0000256" key="1">
    <source>
        <dbReference type="ARBA" id="ARBA00023015"/>
    </source>
</evidence>
<name>A0A7V6TZJ9_9HYPH</name>
<proteinExistence type="predicted"/>
<gene>
    <name evidence="5" type="ORF">GXX48_10380</name>
</gene>
<dbReference type="PANTHER" id="PTHR43130:SF3">
    <property type="entry name" value="HTH-TYPE TRANSCRIPTIONAL REGULATOR RV1931C"/>
    <property type="match status" value="1"/>
</dbReference>
<dbReference type="PRINTS" id="PR00032">
    <property type="entry name" value="HTHARAC"/>
</dbReference>
<accession>A0A7V6TZJ9</accession>